<dbReference type="RefSeq" id="WP_208850372.1">
    <property type="nucleotide sequence ID" value="NZ_JAGGDJ010000039.1"/>
</dbReference>
<evidence type="ECO:0000313" key="1">
    <source>
        <dbReference type="EMBL" id="MBO7747742.1"/>
    </source>
</evidence>
<gene>
    <name evidence="1" type="ORF">I8J29_26485</name>
</gene>
<reference evidence="1 2" key="1">
    <citation type="submission" date="2021-03" db="EMBL/GenBank/DDBJ databases">
        <title>Paenibacillus artemisicola MWE-103 whole genome sequence.</title>
        <authorList>
            <person name="Ham Y.J."/>
        </authorList>
    </citation>
    <scope>NUCLEOTIDE SEQUENCE [LARGE SCALE GENOMIC DNA]</scope>
    <source>
        <strain evidence="1 2">MWE-103</strain>
    </source>
</reference>
<name>A0ABS3WHH2_9BACL</name>
<comment type="caution">
    <text evidence="1">The sequence shown here is derived from an EMBL/GenBank/DDBJ whole genome shotgun (WGS) entry which is preliminary data.</text>
</comment>
<accession>A0ABS3WHH2</accession>
<protein>
    <submittedName>
        <fullName evidence="1">Uncharacterized protein</fullName>
    </submittedName>
</protein>
<dbReference type="EMBL" id="JAGGDJ010000039">
    <property type="protein sequence ID" value="MBO7747742.1"/>
    <property type="molecule type" value="Genomic_DNA"/>
</dbReference>
<keyword evidence="2" id="KW-1185">Reference proteome</keyword>
<evidence type="ECO:0000313" key="2">
    <source>
        <dbReference type="Proteomes" id="UP000670947"/>
    </source>
</evidence>
<proteinExistence type="predicted"/>
<organism evidence="1 2">
    <name type="scientific">Paenibacillus artemisiicola</name>
    <dbReference type="NCBI Taxonomy" id="1172618"/>
    <lineage>
        <taxon>Bacteria</taxon>
        <taxon>Bacillati</taxon>
        <taxon>Bacillota</taxon>
        <taxon>Bacilli</taxon>
        <taxon>Bacillales</taxon>
        <taxon>Paenibacillaceae</taxon>
        <taxon>Paenibacillus</taxon>
    </lineage>
</organism>
<dbReference type="Proteomes" id="UP000670947">
    <property type="component" value="Unassembled WGS sequence"/>
</dbReference>
<sequence length="78" mass="8973">MIPFERAWPYDVVMKDVYVASCPFCGQDNVLLPMRPKELAEIRGGKKKLLVFPCCHNKVTVLDTDQDYLLTDTVLRRA</sequence>